<dbReference type="Pfam" id="PF00010">
    <property type="entry name" value="HLH"/>
    <property type="match status" value="1"/>
</dbReference>
<sequence>MTSREPIHSGHFMTSNPHNDVPDEDEDVEVEVVDDEEDRIPEGDAETSRSLKQDEKPVTFYKFGPKKTQSIAIDVSLNKINKCIKVAYNKMTTPKWKDFKGLRLHWKQRIRLNNVIWRAYYMEFRRPAKNKFKKTPYCYFAVPDDDTTHVNISGTVMEGMYWKRRMEAVCAQYKRWRHFSRSRCKKGRKRGNSACCDGPIFKKIPPKSQTPKNTSSDSFGPDDLNTDFADPLFESLLQPYMFPNPKEMPGCNADVMQPGLLSLQPSIEEIMSSLNDTPSSARVDTDQVPPPAVSSSYSAKEYDTAHLLVDYGNQTQPTRQPSSISSQMLMANSFTPTYSQAACERVPPMPPYADSSNLDYVPQFLASSTLQSTSSSVLSNRPWWMLTQPHSFLGSPSTPSSLMQSPSGLSPISVNCHTSVSPLIINPPSNETVRSNTPSKGALKAYPSPSPQQKNSSRWVLSSSPVTPNSMLQTNSLNLTNTMPNSAVSMEASGVTIPEGSPWKVRSPVSPNVSPSIPIPQPVYPSLSGSMASSSSASLESSSSLSTSVPLVASAVPPHPAYVPTHSGLLSPHPPTVLVKEEEEEKERTQLTIKRFRSVAADSTIEPVERKRILHLNAEQNRRSALKDGFEQLLNLLPHVYTVGTKPTNALVLARAAERIRELNNSLSANNKKAEECKQYIRRLEDKIASLQASLPSSSRNSTTTVSQKTLVEQFLERYIKDRSRQDYRFWLMAKMMRPFLDSFCIEICKELQNREALINIANDWLRVHFQPTALRPLAPSILMDLASNTSFLTDPSSLQKHVQKEISKQ</sequence>
<feature type="region of interest" description="Disordered" evidence="7">
    <location>
        <begin position="276"/>
        <end position="296"/>
    </location>
</feature>
<dbReference type="Gene3D" id="4.10.280.10">
    <property type="entry name" value="Helix-loop-helix DNA-binding domain"/>
    <property type="match status" value="1"/>
</dbReference>
<keyword evidence="5" id="KW-0539">Nucleus</keyword>
<feature type="region of interest" description="Disordered" evidence="7">
    <location>
        <begin position="1"/>
        <end position="28"/>
    </location>
</feature>
<feature type="region of interest" description="Disordered" evidence="7">
    <location>
        <begin position="425"/>
        <end position="483"/>
    </location>
</feature>
<dbReference type="GO" id="GO:0000978">
    <property type="term" value="F:RNA polymerase II cis-regulatory region sequence-specific DNA binding"/>
    <property type="evidence" value="ECO:0007669"/>
    <property type="project" value="TreeGrafter"/>
</dbReference>
<dbReference type="InterPro" id="IPR011598">
    <property type="entry name" value="bHLH_dom"/>
</dbReference>
<dbReference type="PANTHER" id="PTHR15741">
    <property type="entry name" value="BASIC HELIX-LOOP-HELIX ZIP TRANSCRIPTION FACTOR"/>
    <property type="match status" value="1"/>
</dbReference>
<keyword evidence="9" id="KW-1185">Reference proteome</keyword>
<reference evidence="10" key="1">
    <citation type="submission" date="2016-04" db="UniProtKB">
        <authorList>
            <consortium name="WormBaseParasite"/>
        </authorList>
    </citation>
    <scope>IDENTIFICATION</scope>
</reference>
<dbReference type="GO" id="GO:0005634">
    <property type="term" value="C:nucleus"/>
    <property type="evidence" value="ECO:0007669"/>
    <property type="project" value="UniProtKB-SubCell"/>
</dbReference>
<feature type="compositionally biased region" description="Polar residues" evidence="7">
    <location>
        <begin position="425"/>
        <end position="439"/>
    </location>
</feature>
<dbReference type="Proteomes" id="UP000046393">
    <property type="component" value="Unplaced"/>
</dbReference>
<evidence type="ECO:0000313" key="9">
    <source>
        <dbReference type="Proteomes" id="UP000046393"/>
    </source>
</evidence>
<dbReference type="WBParaSite" id="SMUV_0000037101-mRNA-1">
    <property type="protein sequence ID" value="SMUV_0000037101-mRNA-1"/>
    <property type="gene ID" value="SMUV_0000037101"/>
</dbReference>
<dbReference type="AlphaFoldDB" id="A0A0N5A8H1"/>
<feature type="region of interest" description="Disordered" evidence="7">
    <location>
        <begin position="186"/>
        <end position="223"/>
    </location>
</feature>
<keyword evidence="4" id="KW-0804">Transcription</keyword>
<evidence type="ECO:0000259" key="8">
    <source>
        <dbReference type="PROSITE" id="PS50888"/>
    </source>
</evidence>
<name>A0A0N5A8H1_9BILA</name>
<evidence type="ECO:0000256" key="6">
    <source>
        <dbReference type="SAM" id="Coils"/>
    </source>
</evidence>
<feature type="compositionally biased region" description="Polar residues" evidence="7">
    <location>
        <begin position="451"/>
        <end position="483"/>
    </location>
</feature>
<evidence type="ECO:0000256" key="4">
    <source>
        <dbReference type="ARBA" id="ARBA00023163"/>
    </source>
</evidence>
<dbReference type="GO" id="GO:0046983">
    <property type="term" value="F:protein dimerization activity"/>
    <property type="evidence" value="ECO:0007669"/>
    <property type="project" value="InterPro"/>
</dbReference>
<feature type="domain" description="BHLH" evidence="8">
    <location>
        <begin position="610"/>
        <end position="663"/>
    </location>
</feature>
<dbReference type="CDD" id="cd21739">
    <property type="entry name" value="NES2-NLS_ChREBP-like"/>
    <property type="match status" value="1"/>
</dbReference>
<evidence type="ECO:0000256" key="7">
    <source>
        <dbReference type="SAM" id="MobiDB-lite"/>
    </source>
</evidence>
<evidence type="ECO:0000256" key="3">
    <source>
        <dbReference type="ARBA" id="ARBA00023125"/>
    </source>
</evidence>
<dbReference type="SUPFAM" id="SSF47459">
    <property type="entry name" value="HLH, helix-loop-helix DNA-binding domain"/>
    <property type="match status" value="1"/>
</dbReference>
<keyword evidence="3" id="KW-0238">DNA-binding</keyword>
<accession>A0A0N5A8H1</accession>
<dbReference type="SMART" id="SM00353">
    <property type="entry name" value="HLH"/>
    <property type="match status" value="1"/>
</dbReference>
<evidence type="ECO:0000256" key="2">
    <source>
        <dbReference type="ARBA" id="ARBA00023015"/>
    </source>
</evidence>
<dbReference type="InterPro" id="IPR036638">
    <property type="entry name" value="HLH_DNA-bd_sf"/>
</dbReference>
<dbReference type="PANTHER" id="PTHR15741:SF37">
    <property type="entry name" value="LD38259P"/>
    <property type="match status" value="1"/>
</dbReference>
<feature type="coiled-coil region" evidence="6">
    <location>
        <begin position="653"/>
        <end position="701"/>
    </location>
</feature>
<proteinExistence type="predicted"/>
<dbReference type="STRING" id="451379.A0A0N5A8H1"/>
<comment type="subcellular location">
    <subcellularLocation>
        <location evidence="1">Nucleus</location>
    </subcellularLocation>
</comment>
<keyword evidence="2" id="KW-0805">Transcription regulation</keyword>
<feature type="compositionally biased region" description="Polar residues" evidence="7">
    <location>
        <begin position="207"/>
        <end position="218"/>
    </location>
</feature>
<evidence type="ECO:0000256" key="1">
    <source>
        <dbReference type="ARBA" id="ARBA00004123"/>
    </source>
</evidence>
<protein>
    <submittedName>
        <fullName evidence="10">BHLH domain-containing protein</fullName>
    </submittedName>
</protein>
<organism evidence="9 10">
    <name type="scientific">Syphacia muris</name>
    <dbReference type="NCBI Taxonomy" id="451379"/>
    <lineage>
        <taxon>Eukaryota</taxon>
        <taxon>Metazoa</taxon>
        <taxon>Ecdysozoa</taxon>
        <taxon>Nematoda</taxon>
        <taxon>Chromadorea</taxon>
        <taxon>Rhabditida</taxon>
        <taxon>Spirurina</taxon>
        <taxon>Oxyuridomorpha</taxon>
        <taxon>Oxyuroidea</taxon>
        <taxon>Oxyuridae</taxon>
        <taxon>Syphacia</taxon>
    </lineage>
</organism>
<feature type="region of interest" description="Disordered" evidence="7">
    <location>
        <begin position="564"/>
        <end position="588"/>
    </location>
</feature>
<dbReference type="PROSITE" id="PS50888">
    <property type="entry name" value="BHLH"/>
    <property type="match status" value="1"/>
</dbReference>
<evidence type="ECO:0000313" key="10">
    <source>
        <dbReference type="WBParaSite" id="SMUV_0000037101-mRNA-1"/>
    </source>
</evidence>
<dbReference type="GO" id="GO:0000981">
    <property type="term" value="F:DNA-binding transcription factor activity, RNA polymerase II-specific"/>
    <property type="evidence" value="ECO:0007669"/>
    <property type="project" value="TreeGrafter"/>
</dbReference>
<keyword evidence="6" id="KW-0175">Coiled coil</keyword>
<dbReference type="InterPro" id="IPR052207">
    <property type="entry name" value="Max-like/E-box_TFs"/>
</dbReference>
<evidence type="ECO:0000256" key="5">
    <source>
        <dbReference type="ARBA" id="ARBA00023242"/>
    </source>
</evidence>